<organism evidence="12 13">
    <name type="scientific">Streptomyces doebereineriae</name>
    <dbReference type="NCBI Taxonomy" id="3075528"/>
    <lineage>
        <taxon>Bacteria</taxon>
        <taxon>Bacillati</taxon>
        <taxon>Actinomycetota</taxon>
        <taxon>Actinomycetes</taxon>
        <taxon>Kitasatosporales</taxon>
        <taxon>Streptomycetaceae</taxon>
        <taxon>Streptomyces</taxon>
    </lineage>
</organism>
<name>A0ABU2VNP7_9ACTN</name>
<feature type="domain" description="Acyl-CoA oxidase/dehydrogenase middle" evidence="10">
    <location>
        <begin position="133"/>
        <end position="233"/>
    </location>
</feature>
<proteinExistence type="inferred from homology"/>
<evidence type="ECO:0000256" key="6">
    <source>
        <dbReference type="ARBA" id="ARBA00023002"/>
    </source>
</evidence>
<comment type="caution">
    <text evidence="12">The sequence shown here is derived from an EMBL/GenBank/DDBJ whole genome shotgun (WGS) entry which is preliminary data.</text>
</comment>
<keyword evidence="5 7" id="KW-0274">FAD</keyword>
<evidence type="ECO:0000256" key="5">
    <source>
        <dbReference type="ARBA" id="ARBA00022827"/>
    </source>
</evidence>
<feature type="domain" description="Acyl-CoA dehydrogenase/oxidase N-terminal" evidence="11">
    <location>
        <begin position="9"/>
        <end position="128"/>
    </location>
</feature>
<comment type="subunit">
    <text evidence="3">Homodimer.</text>
</comment>
<reference evidence="13" key="1">
    <citation type="submission" date="2023-07" db="EMBL/GenBank/DDBJ databases">
        <title>30 novel species of actinomycetes from the DSMZ collection.</title>
        <authorList>
            <person name="Nouioui I."/>
        </authorList>
    </citation>
    <scope>NUCLEOTIDE SEQUENCE [LARGE SCALE GENOMIC DNA]</scope>
    <source>
        <strain evidence="13">DSM 41640</strain>
    </source>
</reference>
<dbReference type="SUPFAM" id="SSF47203">
    <property type="entry name" value="Acyl-CoA dehydrogenase C-terminal domain-like"/>
    <property type="match status" value="1"/>
</dbReference>
<dbReference type="Pfam" id="PF02770">
    <property type="entry name" value="Acyl-CoA_dh_M"/>
    <property type="match status" value="1"/>
</dbReference>
<evidence type="ECO:0000313" key="13">
    <source>
        <dbReference type="Proteomes" id="UP001183824"/>
    </source>
</evidence>
<dbReference type="InterPro" id="IPR013786">
    <property type="entry name" value="AcylCoA_DH/ox_N"/>
</dbReference>
<evidence type="ECO:0000256" key="7">
    <source>
        <dbReference type="RuleBase" id="RU362125"/>
    </source>
</evidence>
<dbReference type="InterPro" id="IPR036250">
    <property type="entry name" value="AcylCo_DH-like_C"/>
</dbReference>
<feature type="compositionally biased region" description="Basic and acidic residues" evidence="8">
    <location>
        <begin position="399"/>
        <end position="420"/>
    </location>
</feature>
<dbReference type="InterPro" id="IPR037069">
    <property type="entry name" value="AcylCoA_DH/ox_N_sf"/>
</dbReference>
<dbReference type="PANTHER" id="PTHR48083:SF13">
    <property type="entry name" value="ACYL-COA DEHYDROGENASE FAMILY MEMBER 11"/>
    <property type="match status" value="1"/>
</dbReference>
<evidence type="ECO:0000256" key="2">
    <source>
        <dbReference type="ARBA" id="ARBA00009347"/>
    </source>
</evidence>
<feature type="region of interest" description="Disordered" evidence="8">
    <location>
        <begin position="399"/>
        <end position="427"/>
    </location>
</feature>
<dbReference type="Gene3D" id="1.10.540.10">
    <property type="entry name" value="Acyl-CoA dehydrogenase/oxidase, N-terminal domain"/>
    <property type="match status" value="1"/>
</dbReference>
<dbReference type="EMBL" id="JAVREZ010000026">
    <property type="protein sequence ID" value="MDT0487172.1"/>
    <property type="molecule type" value="Genomic_DNA"/>
</dbReference>
<dbReference type="Gene3D" id="2.40.110.10">
    <property type="entry name" value="Butyryl-CoA Dehydrogenase, subunit A, domain 2"/>
    <property type="match status" value="1"/>
</dbReference>
<dbReference type="Gene3D" id="1.20.140.10">
    <property type="entry name" value="Butyryl-CoA Dehydrogenase, subunit A, domain 3"/>
    <property type="match status" value="1"/>
</dbReference>
<accession>A0ABU2VNP7</accession>
<dbReference type="RefSeq" id="WP_311719863.1">
    <property type="nucleotide sequence ID" value="NZ_JAVREZ010000026.1"/>
</dbReference>
<protein>
    <submittedName>
        <fullName evidence="12">Acyl-CoA dehydrogenase family protein</fullName>
    </submittedName>
</protein>
<keyword evidence="6 7" id="KW-0560">Oxidoreductase</keyword>
<feature type="domain" description="Acyl-CoA dehydrogenase/oxidase C-terminal" evidence="9">
    <location>
        <begin position="245"/>
        <end position="394"/>
    </location>
</feature>
<dbReference type="Pfam" id="PF02771">
    <property type="entry name" value="Acyl-CoA_dh_N"/>
    <property type="match status" value="1"/>
</dbReference>
<evidence type="ECO:0000256" key="1">
    <source>
        <dbReference type="ARBA" id="ARBA00001974"/>
    </source>
</evidence>
<comment type="cofactor">
    <cofactor evidence="1 7">
        <name>FAD</name>
        <dbReference type="ChEBI" id="CHEBI:57692"/>
    </cofactor>
</comment>
<evidence type="ECO:0000256" key="4">
    <source>
        <dbReference type="ARBA" id="ARBA00022630"/>
    </source>
</evidence>
<dbReference type="Proteomes" id="UP001183824">
    <property type="component" value="Unassembled WGS sequence"/>
</dbReference>
<dbReference type="PANTHER" id="PTHR48083">
    <property type="entry name" value="MEDIUM-CHAIN SPECIFIC ACYL-COA DEHYDROGENASE, MITOCHONDRIAL-RELATED"/>
    <property type="match status" value="1"/>
</dbReference>
<evidence type="ECO:0000256" key="8">
    <source>
        <dbReference type="SAM" id="MobiDB-lite"/>
    </source>
</evidence>
<evidence type="ECO:0000313" key="12">
    <source>
        <dbReference type="EMBL" id="MDT0487172.1"/>
    </source>
</evidence>
<dbReference type="InterPro" id="IPR050741">
    <property type="entry name" value="Acyl-CoA_dehydrogenase"/>
</dbReference>
<evidence type="ECO:0000259" key="10">
    <source>
        <dbReference type="Pfam" id="PF02770"/>
    </source>
</evidence>
<comment type="similarity">
    <text evidence="2 7">Belongs to the acyl-CoA dehydrogenase family.</text>
</comment>
<dbReference type="InterPro" id="IPR046373">
    <property type="entry name" value="Acyl-CoA_Oxase/DH_mid-dom_sf"/>
</dbReference>
<dbReference type="Pfam" id="PF00441">
    <property type="entry name" value="Acyl-CoA_dh_1"/>
    <property type="match status" value="1"/>
</dbReference>
<keyword evidence="4 7" id="KW-0285">Flavoprotein</keyword>
<evidence type="ECO:0000259" key="9">
    <source>
        <dbReference type="Pfam" id="PF00441"/>
    </source>
</evidence>
<dbReference type="InterPro" id="IPR006091">
    <property type="entry name" value="Acyl-CoA_Oxase/DH_mid-dom"/>
</dbReference>
<sequence>MDFGFSPRASELQDRMRSFMEQHVFPAEAVYDRQLAEADDPHALPPVMTELKEKARAEGLWNLFMAHGDWGAGLTNLEYAPLMELAGRSIIGPEVFNCSAPDTGNMELLALYGTPAQQERWLRPLLEAEIRSCFAMTEPEVASSDARNIRTRMTRDGDSYVVNGRKWYTSGILDPDCKLIILMGKTDPDAPTYRQQSMLLIPRDTPGVTVLRDLPMFGYTDRCGHGEVLFEDVRVPVENILGGEGDGFAIAQGRLGPGRMHYAMRAVGFAERALQLMCERATERVAFGGPLADRGVVREWIARSRIEIEQLRLLVLKSAWLMDTVGNAAARMEVAAIKVAALEVAHKVVDRAVQAHGAAGVSDDTVLARLFSITRALKIADGPDEVHLRTVARQELARYKKTDPKAERQTAAPKTERQTFDTKAGAA</sequence>
<dbReference type="InterPro" id="IPR009100">
    <property type="entry name" value="AcylCoA_DH/oxidase_NM_dom_sf"/>
</dbReference>
<evidence type="ECO:0000256" key="3">
    <source>
        <dbReference type="ARBA" id="ARBA00011738"/>
    </source>
</evidence>
<gene>
    <name evidence="12" type="ORF">RNB18_44610</name>
</gene>
<evidence type="ECO:0000259" key="11">
    <source>
        <dbReference type="Pfam" id="PF02771"/>
    </source>
</evidence>
<dbReference type="SUPFAM" id="SSF56645">
    <property type="entry name" value="Acyl-CoA dehydrogenase NM domain-like"/>
    <property type="match status" value="1"/>
</dbReference>
<keyword evidence="13" id="KW-1185">Reference proteome</keyword>
<dbReference type="InterPro" id="IPR009075">
    <property type="entry name" value="AcylCo_DH/oxidase_C"/>
</dbReference>